<feature type="transmembrane region" description="Helical" evidence="1">
    <location>
        <begin position="350"/>
        <end position="371"/>
    </location>
</feature>
<feature type="transmembrane region" description="Helical" evidence="1">
    <location>
        <begin position="142"/>
        <end position="167"/>
    </location>
</feature>
<feature type="transmembrane region" description="Helical" evidence="1">
    <location>
        <begin position="421"/>
        <end position="440"/>
    </location>
</feature>
<gene>
    <name evidence="2" type="ORF">CRV04_04780</name>
</gene>
<protein>
    <submittedName>
        <fullName evidence="2">ABC transporter permease</fullName>
    </submittedName>
</protein>
<proteinExistence type="predicted"/>
<dbReference type="Pfam" id="PF03929">
    <property type="entry name" value="PepSY_TM"/>
    <property type="match status" value="1"/>
</dbReference>
<dbReference type="OrthoDB" id="5346393at2"/>
<organism evidence="2 3">
    <name type="scientific">Candidatus Marinarcus aquaticus</name>
    <dbReference type="NCBI Taxonomy" id="2044504"/>
    <lineage>
        <taxon>Bacteria</taxon>
        <taxon>Pseudomonadati</taxon>
        <taxon>Campylobacterota</taxon>
        <taxon>Epsilonproteobacteria</taxon>
        <taxon>Campylobacterales</taxon>
        <taxon>Arcobacteraceae</taxon>
        <taxon>Candidatus Marinarcus</taxon>
    </lineage>
</organism>
<dbReference type="InterPro" id="IPR005625">
    <property type="entry name" value="PepSY-ass_TM"/>
</dbReference>
<keyword evidence="3" id="KW-1185">Reference proteome</keyword>
<dbReference type="AlphaFoldDB" id="A0A4Q0XVQ4"/>
<sequence length="522" mass="59635">MTKEESKKLLKQRFQRVHVMVGITFSYLMYIAVFFGIFAILLPYITLWEKPSRHIQSADITKINYSAMIDPVLADPDYPKINGVTITLPNYMEDPTVKISAMFTKTKLFNPNTGEEIVNEDEQSQLARFLNIMHYGWEFKRFGYVIFGFMAVAVMFLVIGGVIQTVLIKYKSSGKNAQSRFSKWHRKIFTWVFPPFIIITLTGALMNIGYSGSSPMAYLASKGQTSEVWTLAGPVLFPPLPIREKKNDNVKMLSMNELIKRAKELNPKIDYQKITLTNWGDSSAQAKLLGYNPYMPFLNGISNKPSVTLSGVDGSLINQQKVMDKHWSGLFYDSIFFLHFLFGVDTFTRLFIATIMTVSIFAIGFGVMLYLEKKSRKFPLNIPVYNGLSKFSLSVMIGVIPATGLLFALQWLLPMDLQERFLWQKGSFFILWLATLMWSFYRINTYQAAKEFLALGGLLFCVSPLIHFYSSGFSPVELYRLGMREILSVDIGLLIFGIILLVVSRKLPTSKEDVQKYWTKIL</sequence>
<feature type="transmembrane region" description="Helical" evidence="1">
    <location>
        <begin position="188"/>
        <end position="206"/>
    </location>
</feature>
<feature type="transmembrane region" description="Helical" evidence="1">
    <location>
        <begin position="226"/>
        <end position="242"/>
    </location>
</feature>
<dbReference type="RefSeq" id="WP_128995668.1">
    <property type="nucleotide sequence ID" value="NZ_PDKN01000002.1"/>
</dbReference>
<evidence type="ECO:0000313" key="2">
    <source>
        <dbReference type="EMBL" id="RXJ60319.1"/>
    </source>
</evidence>
<feature type="transmembrane region" description="Helical" evidence="1">
    <location>
        <begin position="21"/>
        <end position="45"/>
    </location>
</feature>
<name>A0A4Q0XVQ4_9BACT</name>
<keyword evidence="1" id="KW-1133">Transmembrane helix</keyword>
<keyword evidence="1" id="KW-0812">Transmembrane</keyword>
<reference evidence="2 3" key="1">
    <citation type="submission" date="2017-10" db="EMBL/GenBank/DDBJ databases">
        <title>Genomics of the genus Arcobacter.</title>
        <authorList>
            <person name="Perez-Cataluna A."/>
            <person name="Figueras M.J."/>
        </authorList>
    </citation>
    <scope>NUCLEOTIDE SEQUENCE [LARGE SCALE GENOMIC DNA]</scope>
    <source>
        <strain evidence="2 3">CECT 8987</strain>
    </source>
</reference>
<dbReference type="EMBL" id="PDKN01000002">
    <property type="protein sequence ID" value="RXJ60319.1"/>
    <property type="molecule type" value="Genomic_DNA"/>
</dbReference>
<keyword evidence="1" id="KW-0472">Membrane</keyword>
<dbReference type="Proteomes" id="UP000290657">
    <property type="component" value="Unassembled WGS sequence"/>
</dbReference>
<dbReference type="PANTHER" id="PTHR34219">
    <property type="entry name" value="IRON-REGULATED INNER MEMBRANE PROTEIN-RELATED"/>
    <property type="match status" value="1"/>
</dbReference>
<dbReference type="PANTHER" id="PTHR34219:SF9">
    <property type="entry name" value="IRON-REGULATED INNER MEMBRANE PROTEIN"/>
    <property type="match status" value="1"/>
</dbReference>
<evidence type="ECO:0000256" key="1">
    <source>
        <dbReference type="SAM" id="Phobius"/>
    </source>
</evidence>
<accession>A0A4Q0XVQ4</accession>
<feature type="transmembrane region" description="Helical" evidence="1">
    <location>
        <begin position="452"/>
        <end position="469"/>
    </location>
</feature>
<comment type="caution">
    <text evidence="2">The sequence shown here is derived from an EMBL/GenBank/DDBJ whole genome shotgun (WGS) entry which is preliminary data.</text>
</comment>
<feature type="transmembrane region" description="Helical" evidence="1">
    <location>
        <begin position="327"/>
        <end position="344"/>
    </location>
</feature>
<feature type="transmembrane region" description="Helical" evidence="1">
    <location>
        <begin position="391"/>
        <end position="409"/>
    </location>
</feature>
<feature type="transmembrane region" description="Helical" evidence="1">
    <location>
        <begin position="481"/>
        <end position="503"/>
    </location>
</feature>
<evidence type="ECO:0000313" key="3">
    <source>
        <dbReference type="Proteomes" id="UP000290657"/>
    </source>
</evidence>